<feature type="compositionally biased region" description="Acidic residues" evidence="1">
    <location>
        <begin position="357"/>
        <end position="370"/>
    </location>
</feature>
<feature type="compositionally biased region" description="Basic and acidic residues" evidence="1">
    <location>
        <begin position="271"/>
        <end position="308"/>
    </location>
</feature>
<feature type="compositionally biased region" description="Basic and acidic residues" evidence="1">
    <location>
        <begin position="319"/>
        <end position="356"/>
    </location>
</feature>
<reference evidence="2" key="1">
    <citation type="submission" date="2022-08" db="UniProtKB">
        <authorList>
            <consortium name="EnsemblMetazoa"/>
        </authorList>
    </citation>
    <scope>IDENTIFICATION</scope>
    <source>
        <strain evidence="2">05x7-T-G4-1.051#20</strain>
    </source>
</reference>
<feature type="compositionally biased region" description="Basic and acidic residues" evidence="1">
    <location>
        <begin position="104"/>
        <end position="113"/>
    </location>
</feature>
<evidence type="ECO:0000256" key="1">
    <source>
        <dbReference type="SAM" id="MobiDB-lite"/>
    </source>
</evidence>
<feature type="compositionally biased region" description="Basic and acidic residues" evidence="1">
    <location>
        <begin position="224"/>
        <end position="247"/>
    </location>
</feature>
<dbReference type="AlphaFoldDB" id="A0A8W8JYV5"/>
<sequence>MVLRHNQNDAVTITIAYTEEMADHSKMESKSDIGNGPVINMERVSITEGQEIQRSDEKRANNIGNGEIQRRFKNIPVLEERRLLALERHIKRKRRRRPYVKKMKNSDNTEHQLGKTMASPNGEMPDDPGAFERIQVSKGEGREDCILNKIVGTRMPALEKCNENQIDLQMKHELIENVEAQLTKMEVGKNKEQSVQFDKLVKHLLHGVKLDLLNIVEDELNGKRKEVEEEGQIKKDEGAGMEVKQENEENLTAVKEVNTSPPKDAWMEVNRVNDKNLKKEKENIQNEGHIKCSERAKDPETQTDHIRVENPGQSSSGPKEPKPKDSESEAIKSNELVKDGRDNEKTNTDIRNKLVLDDNENDDEEDDDEGFMPRKLFFFSFSEFKKEETSA</sequence>
<evidence type="ECO:0000313" key="3">
    <source>
        <dbReference type="Proteomes" id="UP000005408"/>
    </source>
</evidence>
<name>A0A8W8JYV5_MAGGI</name>
<feature type="region of interest" description="Disordered" evidence="1">
    <location>
        <begin position="104"/>
        <end position="126"/>
    </location>
</feature>
<keyword evidence="3" id="KW-1185">Reference proteome</keyword>
<proteinExistence type="predicted"/>
<dbReference type="Proteomes" id="UP000005408">
    <property type="component" value="Unassembled WGS sequence"/>
</dbReference>
<accession>A0A8W8JYV5</accession>
<feature type="region of interest" description="Disordered" evidence="1">
    <location>
        <begin position="224"/>
        <end position="372"/>
    </location>
</feature>
<dbReference type="EnsemblMetazoa" id="G21651.1">
    <property type="protein sequence ID" value="G21651.1:cds"/>
    <property type="gene ID" value="G21651"/>
</dbReference>
<organism evidence="2 3">
    <name type="scientific">Magallana gigas</name>
    <name type="common">Pacific oyster</name>
    <name type="synonym">Crassostrea gigas</name>
    <dbReference type="NCBI Taxonomy" id="29159"/>
    <lineage>
        <taxon>Eukaryota</taxon>
        <taxon>Metazoa</taxon>
        <taxon>Spiralia</taxon>
        <taxon>Lophotrochozoa</taxon>
        <taxon>Mollusca</taxon>
        <taxon>Bivalvia</taxon>
        <taxon>Autobranchia</taxon>
        <taxon>Pteriomorphia</taxon>
        <taxon>Ostreida</taxon>
        <taxon>Ostreoidea</taxon>
        <taxon>Ostreidae</taxon>
        <taxon>Magallana</taxon>
    </lineage>
</organism>
<evidence type="ECO:0000313" key="2">
    <source>
        <dbReference type="EnsemblMetazoa" id="G21651.1:cds"/>
    </source>
</evidence>
<protein>
    <submittedName>
        <fullName evidence="2">Uncharacterized protein</fullName>
    </submittedName>
</protein>